<dbReference type="AlphaFoldDB" id="A0A9X2HRK0"/>
<name>A0A9X2HRK0_9SPHN</name>
<accession>A0A9X2HRK0</accession>
<gene>
    <name evidence="1" type="ORF">M9979_06750</name>
</gene>
<protein>
    <submittedName>
        <fullName evidence="1">Uncharacterized protein</fullName>
    </submittedName>
</protein>
<evidence type="ECO:0000313" key="1">
    <source>
        <dbReference type="EMBL" id="MCP3734572.1"/>
    </source>
</evidence>
<comment type="caution">
    <text evidence="1">The sequence shown here is derived from an EMBL/GenBank/DDBJ whole genome shotgun (WGS) entry which is preliminary data.</text>
</comment>
<evidence type="ECO:0000313" key="2">
    <source>
        <dbReference type="Proteomes" id="UP001139486"/>
    </source>
</evidence>
<sequence length="63" mass="6793">MQTVTLEAFFAAAEERARRSGVDAIPTDALRNKGGNRTPNKRALLARAAARAGDGQRSIVSYF</sequence>
<reference evidence="1" key="1">
    <citation type="submission" date="2022-05" db="EMBL/GenBank/DDBJ databases">
        <title>Sphingomonas sp. strain RP10 Genome sequencing and assembly.</title>
        <authorList>
            <person name="Kim I."/>
        </authorList>
    </citation>
    <scope>NUCLEOTIDE SEQUENCE</scope>
    <source>
        <strain evidence="1">RP10</strain>
    </source>
</reference>
<proteinExistence type="predicted"/>
<keyword evidence="2" id="KW-1185">Reference proteome</keyword>
<organism evidence="1 2">
    <name type="scientific">Sphingomonas liriopis</name>
    <dbReference type="NCBI Taxonomy" id="2949094"/>
    <lineage>
        <taxon>Bacteria</taxon>
        <taxon>Pseudomonadati</taxon>
        <taxon>Pseudomonadota</taxon>
        <taxon>Alphaproteobacteria</taxon>
        <taxon>Sphingomonadales</taxon>
        <taxon>Sphingomonadaceae</taxon>
        <taxon>Sphingomonas</taxon>
    </lineage>
</organism>
<dbReference type="EMBL" id="JAMLDY010000006">
    <property type="protein sequence ID" value="MCP3734572.1"/>
    <property type="molecule type" value="Genomic_DNA"/>
</dbReference>
<dbReference type="Proteomes" id="UP001139486">
    <property type="component" value="Unassembled WGS sequence"/>
</dbReference>
<dbReference type="RefSeq" id="WP_254288569.1">
    <property type="nucleotide sequence ID" value="NZ_JAMLDY010000006.1"/>
</dbReference>